<sequence>MRLFPGGQQELAGEIRGRAITLVEGRNHIHISDQDYDPDSVAYYHIQADGVRVGTVQFTYRPDYEIEQDVHYTWLATLYLLRFGSVPVGPVDYDPARTPQEFRRTVEGFVHRLHYKAGETTFPRPQWVEG</sequence>
<reference evidence="1 2" key="1">
    <citation type="submission" date="2016-10" db="EMBL/GenBank/DDBJ databases">
        <authorList>
            <person name="de Groot N.N."/>
        </authorList>
    </citation>
    <scope>NUCLEOTIDE SEQUENCE [LARGE SCALE GENOMIC DNA]</scope>
    <source>
        <strain evidence="1 2">CPCC 201354</strain>
    </source>
</reference>
<accession>A0A1G8ACH4</accession>
<dbReference type="EMBL" id="FNCN01000012">
    <property type="protein sequence ID" value="SDH18664.1"/>
    <property type="molecule type" value="Genomic_DNA"/>
</dbReference>
<proteinExistence type="predicted"/>
<dbReference type="AlphaFoldDB" id="A0A1G8ACH4"/>
<organism evidence="1 2">
    <name type="scientific">Sinosporangium album</name>
    <dbReference type="NCBI Taxonomy" id="504805"/>
    <lineage>
        <taxon>Bacteria</taxon>
        <taxon>Bacillati</taxon>
        <taxon>Actinomycetota</taxon>
        <taxon>Actinomycetes</taxon>
        <taxon>Streptosporangiales</taxon>
        <taxon>Streptosporangiaceae</taxon>
        <taxon>Sinosporangium</taxon>
    </lineage>
</organism>
<evidence type="ECO:0000313" key="2">
    <source>
        <dbReference type="Proteomes" id="UP000198923"/>
    </source>
</evidence>
<name>A0A1G8ACH4_9ACTN</name>
<evidence type="ECO:0000313" key="1">
    <source>
        <dbReference type="EMBL" id="SDH18664.1"/>
    </source>
</evidence>
<dbReference type="Proteomes" id="UP000198923">
    <property type="component" value="Unassembled WGS sequence"/>
</dbReference>
<protein>
    <submittedName>
        <fullName evidence="1">Uncharacterized protein</fullName>
    </submittedName>
</protein>
<keyword evidence="2" id="KW-1185">Reference proteome</keyword>
<gene>
    <name evidence="1" type="ORF">SAMN05421505_112102</name>
</gene>
<dbReference type="RefSeq" id="WP_093171032.1">
    <property type="nucleotide sequence ID" value="NZ_FNCN01000012.1"/>
</dbReference>
<dbReference type="STRING" id="504805.SAMN05421505_112102"/>